<keyword evidence="3" id="KW-1185">Reference proteome</keyword>
<feature type="compositionally biased region" description="Low complexity" evidence="1">
    <location>
        <begin position="49"/>
        <end position="63"/>
    </location>
</feature>
<proteinExistence type="predicted"/>
<evidence type="ECO:0000256" key="1">
    <source>
        <dbReference type="SAM" id="MobiDB-lite"/>
    </source>
</evidence>
<feature type="region of interest" description="Disordered" evidence="1">
    <location>
        <begin position="1"/>
        <end position="77"/>
    </location>
</feature>
<dbReference type="AlphaFoldDB" id="A0A165X912"/>
<dbReference type="Proteomes" id="UP000076798">
    <property type="component" value="Unassembled WGS sequence"/>
</dbReference>
<reference evidence="2 3" key="1">
    <citation type="journal article" date="2016" name="Mol. Biol. Evol.">
        <title>Comparative Genomics of Early-Diverging Mushroom-Forming Fungi Provides Insights into the Origins of Lignocellulose Decay Capabilities.</title>
        <authorList>
            <person name="Nagy L.G."/>
            <person name="Riley R."/>
            <person name="Tritt A."/>
            <person name="Adam C."/>
            <person name="Daum C."/>
            <person name="Floudas D."/>
            <person name="Sun H."/>
            <person name="Yadav J.S."/>
            <person name="Pangilinan J."/>
            <person name="Larsson K.H."/>
            <person name="Matsuura K."/>
            <person name="Barry K."/>
            <person name="Labutti K."/>
            <person name="Kuo R."/>
            <person name="Ohm R.A."/>
            <person name="Bhattacharya S.S."/>
            <person name="Shirouzu T."/>
            <person name="Yoshinaga Y."/>
            <person name="Martin F.M."/>
            <person name="Grigoriev I.V."/>
            <person name="Hibbett D.S."/>
        </authorList>
    </citation>
    <scope>NUCLEOTIDE SEQUENCE [LARGE SCALE GENOMIC DNA]</scope>
    <source>
        <strain evidence="2 3">HHB10207 ss-3</strain>
    </source>
</reference>
<sequence length="134" mass="14574">MPRTVFPTVNPTTAYLSSSTRASSSHSSYSPPSLSPHRRPPPSTPSIQPPSSSQSHIPVSTPSLSPPSRRNRIASHGIKIVPIKTRRQKTTRTHFSVSSDMLFSPTTTTCLSPSHFGIRVIKIARTNVAFVRAT</sequence>
<evidence type="ECO:0000313" key="2">
    <source>
        <dbReference type="EMBL" id="KZT31952.1"/>
    </source>
</evidence>
<feature type="compositionally biased region" description="Low complexity" evidence="1">
    <location>
        <begin position="14"/>
        <end position="32"/>
    </location>
</feature>
<evidence type="ECO:0000313" key="3">
    <source>
        <dbReference type="Proteomes" id="UP000076798"/>
    </source>
</evidence>
<accession>A0A165X912</accession>
<name>A0A165X912_9AGAM</name>
<protein>
    <submittedName>
        <fullName evidence="2">Uncharacterized protein</fullName>
    </submittedName>
</protein>
<organism evidence="2 3">
    <name type="scientific">Sistotremastrum suecicum HHB10207 ss-3</name>
    <dbReference type="NCBI Taxonomy" id="1314776"/>
    <lineage>
        <taxon>Eukaryota</taxon>
        <taxon>Fungi</taxon>
        <taxon>Dikarya</taxon>
        <taxon>Basidiomycota</taxon>
        <taxon>Agaricomycotina</taxon>
        <taxon>Agaricomycetes</taxon>
        <taxon>Sistotremastrales</taxon>
        <taxon>Sistotremastraceae</taxon>
        <taxon>Sistotremastrum</taxon>
    </lineage>
</organism>
<dbReference type="EMBL" id="KV428419">
    <property type="protein sequence ID" value="KZT31952.1"/>
    <property type="molecule type" value="Genomic_DNA"/>
</dbReference>
<gene>
    <name evidence="2" type="ORF">SISSUDRAFT_1067315</name>
</gene>